<dbReference type="Proteomes" id="UP001501116">
    <property type="component" value="Unassembled WGS sequence"/>
</dbReference>
<dbReference type="CDD" id="cd14014">
    <property type="entry name" value="STKc_PknB_like"/>
    <property type="match status" value="1"/>
</dbReference>
<dbReference type="InterPro" id="IPR000719">
    <property type="entry name" value="Prot_kinase_dom"/>
</dbReference>
<accession>A0ABN2SEL8</accession>
<evidence type="ECO:0000256" key="6">
    <source>
        <dbReference type="SAM" id="MobiDB-lite"/>
    </source>
</evidence>
<dbReference type="RefSeq" id="WP_344429611.1">
    <property type="nucleotide sequence ID" value="NZ_BAAANN010000041.1"/>
</dbReference>
<evidence type="ECO:0000256" key="1">
    <source>
        <dbReference type="ARBA" id="ARBA00022679"/>
    </source>
</evidence>
<dbReference type="PROSITE" id="PS50011">
    <property type="entry name" value="PROTEIN_KINASE_DOM"/>
    <property type="match status" value="1"/>
</dbReference>
<protein>
    <recommendedName>
        <fullName evidence="7">Protein kinase domain-containing protein</fullName>
    </recommendedName>
</protein>
<dbReference type="PANTHER" id="PTHR43289:SF34">
    <property type="entry name" value="SERINE_THREONINE-PROTEIN KINASE YBDM-RELATED"/>
    <property type="match status" value="1"/>
</dbReference>
<reference evidence="8 9" key="1">
    <citation type="journal article" date="2019" name="Int. J. Syst. Evol. Microbiol.">
        <title>The Global Catalogue of Microorganisms (GCM) 10K type strain sequencing project: providing services to taxonomists for standard genome sequencing and annotation.</title>
        <authorList>
            <consortium name="The Broad Institute Genomics Platform"/>
            <consortium name="The Broad Institute Genome Sequencing Center for Infectious Disease"/>
            <person name="Wu L."/>
            <person name="Ma J."/>
        </authorList>
    </citation>
    <scope>NUCLEOTIDE SEQUENCE [LARGE SCALE GENOMIC DNA]</scope>
    <source>
        <strain evidence="8 9">JCM 14545</strain>
    </source>
</reference>
<keyword evidence="2 5" id="KW-0547">Nucleotide-binding</keyword>
<organism evidence="8 9">
    <name type="scientific">Amycolatopsis minnesotensis</name>
    <dbReference type="NCBI Taxonomy" id="337894"/>
    <lineage>
        <taxon>Bacteria</taxon>
        <taxon>Bacillati</taxon>
        <taxon>Actinomycetota</taxon>
        <taxon>Actinomycetes</taxon>
        <taxon>Pseudonocardiales</taxon>
        <taxon>Pseudonocardiaceae</taxon>
        <taxon>Amycolatopsis</taxon>
    </lineage>
</organism>
<dbReference type="InterPro" id="IPR011009">
    <property type="entry name" value="Kinase-like_dom_sf"/>
</dbReference>
<gene>
    <name evidence="8" type="ORF">GCM10009754_73520</name>
</gene>
<keyword evidence="9" id="KW-1185">Reference proteome</keyword>
<dbReference type="InterPro" id="IPR008271">
    <property type="entry name" value="Ser/Thr_kinase_AS"/>
</dbReference>
<dbReference type="InterPro" id="IPR017441">
    <property type="entry name" value="Protein_kinase_ATP_BS"/>
</dbReference>
<dbReference type="EMBL" id="BAAANN010000041">
    <property type="protein sequence ID" value="GAA1985205.1"/>
    <property type="molecule type" value="Genomic_DNA"/>
</dbReference>
<proteinExistence type="predicted"/>
<dbReference type="Pfam" id="PF00069">
    <property type="entry name" value="Pkinase"/>
    <property type="match status" value="1"/>
</dbReference>
<evidence type="ECO:0000256" key="5">
    <source>
        <dbReference type="PROSITE-ProRule" id="PRU10141"/>
    </source>
</evidence>
<dbReference type="PROSITE" id="PS00107">
    <property type="entry name" value="PROTEIN_KINASE_ATP"/>
    <property type="match status" value="1"/>
</dbReference>
<evidence type="ECO:0000256" key="4">
    <source>
        <dbReference type="ARBA" id="ARBA00022840"/>
    </source>
</evidence>
<feature type="domain" description="Protein kinase" evidence="7">
    <location>
        <begin position="15"/>
        <end position="275"/>
    </location>
</feature>
<dbReference type="PANTHER" id="PTHR43289">
    <property type="entry name" value="MITOGEN-ACTIVATED PROTEIN KINASE KINASE KINASE 20-RELATED"/>
    <property type="match status" value="1"/>
</dbReference>
<feature type="binding site" evidence="5">
    <location>
        <position position="43"/>
    </location>
    <ligand>
        <name>ATP</name>
        <dbReference type="ChEBI" id="CHEBI:30616"/>
    </ligand>
</feature>
<dbReference type="SMART" id="SM00220">
    <property type="entry name" value="S_TKc"/>
    <property type="match status" value="1"/>
</dbReference>
<evidence type="ECO:0000256" key="3">
    <source>
        <dbReference type="ARBA" id="ARBA00022777"/>
    </source>
</evidence>
<name>A0ABN2SEL8_9PSEU</name>
<keyword evidence="4 5" id="KW-0067">ATP-binding</keyword>
<keyword evidence="3" id="KW-0418">Kinase</keyword>
<keyword evidence="1" id="KW-0808">Transferase</keyword>
<dbReference type="SUPFAM" id="SSF56112">
    <property type="entry name" value="Protein kinase-like (PK-like)"/>
    <property type="match status" value="1"/>
</dbReference>
<evidence type="ECO:0000313" key="8">
    <source>
        <dbReference type="EMBL" id="GAA1985205.1"/>
    </source>
</evidence>
<comment type="caution">
    <text evidence="8">The sequence shown here is derived from an EMBL/GenBank/DDBJ whole genome shotgun (WGS) entry which is preliminary data.</text>
</comment>
<evidence type="ECO:0000256" key="2">
    <source>
        <dbReference type="ARBA" id="ARBA00022741"/>
    </source>
</evidence>
<evidence type="ECO:0000259" key="7">
    <source>
        <dbReference type="PROSITE" id="PS50011"/>
    </source>
</evidence>
<feature type="compositionally biased region" description="Low complexity" evidence="6">
    <location>
        <begin position="330"/>
        <end position="348"/>
    </location>
</feature>
<feature type="region of interest" description="Disordered" evidence="6">
    <location>
        <begin position="328"/>
        <end position="356"/>
    </location>
</feature>
<evidence type="ECO:0000313" key="9">
    <source>
        <dbReference type="Proteomes" id="UP001501116"/>
    </source>
</evidence>
<dbReference type="Gene3D" id="3.30.200.20">
    <property type="entry name" value="Phosphorylase Kinase, domain 1"/>
    <property type="match status" value="1"/>
</dbReference>
<dbReference type="Gene3D" id="1.10.510.10">
    <property type="entry name" value="Transferase(Phosphotransferase) domain 1"/>
    <property type="match status" value="1"/>
</dbReference>
<dbReference type="PROSITE" id="PS00108">
    <property type="entry name" value="PROTEIN_KINASE_ST"/>
    <property type="match status" value="1"/>
</dbReference>
<sequence>MKPLDRDDARQIGRYRPLALLGEGGMGRVLLATGPDGRLVAVKQVHPGFAHDNGFRSRFRREVEASRMVSGAYTAAVMDADPNAPTPWLASVYVAGPSLQEAVDGAGRLPPGSVRHLAAGLASALLEIHRVGLVHRDLKPSNVILTGDGPRVIDFGIARAAQGGTELTHTGSIIGSPAFMSPEQAEGKQVTAASDVFSLGALLVMASSGQAPFSGASTPQTLYNVVHAHPDLRFLPPEVRRIAEPCLAKDPAHRPAPAQLLQLIGPLAPVPQPWPASVHALIGEHEQAARRALKSPPRKRAAKIALAAAGAAAVLAAGTVVAVNSTGGEPPAAAPASSAAAPPTAATPVNNDPLGPPKVRGIAPCPVLDGQQAPGLGKLKALKTISFLDCLYQAGDQQISLRIGGAKRAGATQQGDLGGVPVLVDRTSTICYAAIPLTGAPDLTVEVNLNGTGQPVETTCAAAKTVLGTAVTRIKAATPASTGLSTVDPCELVDRTAAQGIIGPIGGVRAEDLHTCVWEVSGSVKVSLQRYYPPRKSTEPTAEEVDLGGVKAFSVTSRNNPASADCTLAWVHKPLSEEESENVEVQFRTMANPLPEAEICRQAREFAKALLPKLPKA</sequence>